<evidence type="ECO:0000313" key="2">
    <source>
        <dbReference type="Proteomes" id="UP000547973"/>
    </source>
</evidence>
<proteinExistence type="predicted"/>
<dbReference type="EMBL" id="JACBZO010000001">
    <property type="protein sequence ID" value="NYI40757.1"/>
    <property type="molecule type" value="Genomic_DNA"/>
</dbReference>
<evidence type="ECO:0008006" key="3">
    <source>
        <dbReference type="Google" id="ProtNLM"/>
    </source>
</evidence>
<protein>
    <recommendedName>
        <fullName evidence="3">Bacteriocin biosynthesis cyclodehydratase domain-containing protein</fullName>
    </recommendedName>
</protein>
<organism evidence="1 2">
    <name type="scientific">Demequina lutea</name>
    <dbReference type="NCBI Taxonomy" id="431489"/>
    <lineage>
        <taxon>Bacteria</taxon>
        <taxon>Bacillati</taxon>
        <taxon>Actinomycetota</taxon>
        <taxon>Actinomycetes</taxon>
        <taxon>Micrococcales</taxon>
        <taxon>Demequinaceae</taxon>
        <taxon>Demequina</taxon>
    </lineage>
</organism>
<reference evidence="1 2" key="1">
    <citation type="submission" date="2020-07" db="EMBL/GenBank/DDBJ databases">
        <title>Sequencing the genomes of 1000 actinobacteria strains.</title>
        <authorList>
            <person name="Klenk H.-P."/>
        </authorList>
    </citation>
    <scope>NUCLEOTIDE SEQUENCE [LARGE SCALE GENOMIC DNA]</scope>
    <source>
        <strain evidence="1 2">DSM 19970</strain>
    </source>
</reference>
<dbReference type="Gene3D" id="3.40.50.720">
    <property type="entry name" value="NAD(P)-binding Rossmann-like Domain"/>
    <property type="match status" value="1"/>
</dbReference>
<evidence type="ECO:0000313" key="1">
    <source>
        <dbReference type="EMBL" id="NYI40757.1"/>
    </source>
</evidence>
<comment type="caution">
    <text evidence="1">The sequence shown here is derived from an EMBL/GenBank/DDBJ whole genome shotgun (WGS) entry which is preliminary data.</text>
</comment>
<gene>
    <name evidence="1" type="ORF">BKA03_000876</name>
</gene>
<dbReference type="OrthoDB" id="4426339at2"/>
<keyword evidence="2" id="KW-1185">Reference proteome</keyword>
<dbReference type="AlphaFoldDB" id="A0A7Z0CJG8"/>
<dbReference type="Proteomes" id="UP000547973">
    <property type="component" value="Unassembled WGS sequence"/>
</dbReference>
<accession>A0A7Z0CJG8</accession>
<sequence>MRLRNGSRVLDRGDGTVQVGLRSPVVFSGLSAEQRRFVERLETANSVTNRASAPFEEIVSRLEDAGLLANRPTERRTVALNDAGPLGLNVGIALARAGWAVHFEDDAPASASPPHTYAPGTLATTRQSAAADTVARLVPGAAVRVSAARADAWVLISHGAPALDAALAFMSTDTPHLFVVTDERGAMVGPFAVPGEGACGLCDGLARAAVDPAWPRLALQLRAPSVAPPTADADVAASIAGLVCGALGAWRAGDARAWLDSVWSLTTGAPPAFRTVTPDTDCGCGAAAPVGDELAAHRARFK</sequence>
<name>A0A7Z0CJG8_9MICO</name>
<dbReference type="RefSeq" id="WP_152649493.1">
    <property type="nucleotide sequence ID" value="NZ_BBRC01000003.1"/>
</dbReference>